<feature type="transmembrane region" description="Helical" evidence="1">
    <location>
        <begin position="180"/>
        <end position="202"/>
    </location>
</feature>
<feature type="transmembrane region" description="Helical" evidence="1">
    <location>
        <begin position="81"/>
        <end position="102"/>
    </location>
</feature>
<feature type="transmembrane region" description="Helical" evidence="1">
    <location>
        <begin position="135"/>
        <end position="152"/>
    </location>
</feature>
<dbReference type="InterPro" id="IPR010656">
    <property type="entry name" value="DctM"/>
</dbReference>
<feature type="domain" description="TRAP C4-dicarboxylate transport system permease DctM subunit" evidence="2">
    <location>
        <begin position="124"/>
        <end position="554"/>
    </location>
</feature>
<gene>
    <name evidence="3" type="ORF">GCM10008967_16040</name>
</gene>
<accession>A0ABN0W5Y9</accession>
<feature type="transmembrane region" description="Helical" evidence="1">
    <location>
        <begin position="590"/>
        <end position="623"/>
    </location>
</feature>
<feature type="transmembrane region" description="Helical" evidence="1">
    <location>
        <begin position="351"/>
        <end position="367"/>
    </location>
</feature>
<feature type="transmembrane region" description="Helical" evidence="1">
    <location>
        <begin position="50"/>
        <end position="69"/>
    </location>
</feature>
<feature type="transmembrane region" description="Helical" evidence="1">
    <location>
        <begin position="373"/>
        <end position="390"/>
    </location>
</feature>
<sequence length="641" mass="68891">MSTENKVNLEDFERGERELSSFYLKLAFILGGVLGLVHVFILSVYPIDPWVFRAIHFGSAGAFCFLLYPALKKNTDKNPSVFDLVMAVLLLGAAVYIALNYLEMLNRVGVSPTGLDLFFAIVAIVGLLEMTRRTTGIALPIIAVIFLLYAYFGSYFPNELWHRGYSIERILSYTFSMDGIFSIPLGVAATYVFVFILFGSFLEVSGAGKFFMDLSYAIAGRFRGGPAKVAVLSSALMGSINGSAVANVASTGAFTIPLMKKVGYKPKFAGAVEAVASTGGQILPPVMGAGAFIMADMTGIPYTSIVIAAIVPAFLYFFAVLCMVDFEAGKQKLEGLSKDELPNIKAVLKERGYLITPLIVLLFSLIVLNNSPIRAALLSIGVLIIMSWFTRNKIGPKQIWVSISNAMKGMASIAATCASAGIIIGVFALTGLGGILADFLIALSGGVVWIGLVLVMILCILLGMGLPTVAAYALAASTVAPALINMGVPQLSAHLFIFYFACISTITPPVALSSFAGAALAKARPMQVAWTALKLGITAFIVPYLFIIDNSLLLQGDIFVIIMDIFTASIGIVALAAGIQKFMFNKLTTLLQLLILFSAIMLVIPIIWISVPGLILFLIISYFNYKNKITHVEDVDKVFNT</sequence>
<evidence type="ECO:0000313" key="3">
    <source>
        <dbReference type="EMBL" id="GAA0326274.1"/>
    </source>
</evidence>
<dbReference type="Pfam" id="PF06808">
    <property type="entry name" value="DctM"/>
    <property type="match status" value="1"/>
</dbReference>
<keyword evidence="1" id="KW-0472">Membrane</keyword>
<organism evidence="3 4">
    <name type="scientific">Bacillus carboniphilus</name>
    <dbReference type="NCBI Taxonomy" id="86663"/>
    <lineage>
        <taxon>Bacteria</taxon>
        <taxon>Bacillati</taxon>
        <taxon>Bacillota</taxon>
        <taxon>Bacilli</taxon>
        <taxon>Bacillales</taxon>
        <taxon>Bacillaceae</taxon>
        <taxon>Bacillus</taxon>
    </lineage>
</organism>
<keyword evidence="1" id="KW-1133">Transmembrane helix</keyword>
<keyword evidence="1" id="KW-0812">Transmembrane</keyword>
<dbReference type="Proteomes" id="UP001500782">
    <property type="component" value="Unassembled WGS sequence"/>
</dbReference>
<dbReference type="PANTHER" id="PTHR43849">
    <property type="entry name" value="BLL3936 PROTEIN"/>
    <property type="match status" value="1"/>
</dbReference>
<feature type="transmembrane region" description="Helical" evidence="1">
    <location>
        <begin position="469"/>
        <end position="488"/>
    </location>
</feature>
<dbReference type="InterPro" id="IPR011853">
    <property type="entry name" value="TRAP_DctM-Dct_fused"/>
</dbReference>
<feature type="transmembrane region" description="Helical" evidence="1">
    <location>
        <begin position="528"/>
        <end position="546"/>
    </location>
</feature>
<dbReference type="RefSeq" id="WP_343797992.1">
    <property type="nucleotide sequence ID" value="NZ_BAAADJ010000017.1"/>
</dbReference>
<dbReference type="EMBL" id="BAAADJ010000017">
    <property type="protein sequence ID" value="GAA0326274.1"/>
    <property type="molecule type" value="Genomic_DNA"/>
</dbReference>
<feature type="transmembrane region" description="Helical" evidence="1">
    <location>
        <begin position="494"/>
        <end position="521"/>
    </location>
</feature>
<name>A0ABN0W5Y9_9BACI</name>
<reference evidence="3 4" key="1">
    <citation type="journal article" date="2019" name="Int. J. Syst. Evol. Microbiol.">
        <title>The Global Catalogue of Microorganisms (GCM) 10K type strain sequencing project: providing services to taxonomists for standard genome sequencing and annotation.</title>
        <authorList>
            <consortium name="The Broad Institute Genomics Platform"/>
            <consortium name="The Broad Institute Genome Sequencing Center for Infectious Disease"/>
            <person name="Wu L."/>
            <person name="Ma J."/>
        </authorList>
    </citation>
    <scope>NUCLEOTIDE SEQUENCE [LARGE SCALE GENOMIC DNA]</scope>
    <source>
        <strain evidence="3 4">JCM 9731</strain>
    </source>
</reference>
<feature type="transmembrane region" description="Helical" evidence="1">
    <location>
        <begin position="439"/>
        <end position="462"/>
    </location>
</feature>
<evidence type="ECO:0000313" key="4">
    <source>
        <dbReference type="Proteomes" id="UP001500782"/>
    </source>
</evidence>
<dbReference type="NCBIfam" id="TIGR02123">
    <property type="entry name" value="TRAP_fused"/>
    <property type="match status" value="1"/>
</dbReference>
<feature type="transmembrane region" description="Helical" evidence="1">
    <location>
        <begin position="22"/>
        <end position="44"/>
    </location>
</feature>
<proteinExistence type="predicted"/>
<feature type="transmembrane region" description="Helical" evidence="1">
    <location>
        <begin position="108"/>
        <end position="128"/>
    </location>
</feature>
<feature type="transmembrane region" description="Helical" evidence="1">
    <location>
        <begin position="558"/>
        <end position="578"/>
    </location>
</feature>
<keyword evidence="4" id="KW-1185">Reference proteome</keyword>
<evidence type="ECO:0000259" key="2">
    <source>
        <dbReference type="Pfam" id="PF06808"/>
    </source>
</evidence>
<comment type="caution">
    <text evidence="3">The sequence shown here is derived from an EMBL/GenBank/DDBJ whole genome shotgun (WGS) entry which is preliminary data.</text>
</comment>
<evidence type="ECO:0000256" key="1">
    <source>
        <dbReference type="SAM" id="Phobius"/>
    </source>
</evidence>
<feature type="transmembrane region" description="Helical" evidence="1">
    <location>
        <begin position="268"/>
        <end position="294"/>
    </location>
</feature>
<protein>
    <submittedName>
        <fullName evidence="3">TRAP transporter permease</fullName>
    </submittedName>
</protein>
<dbReference type="PANTHER" id="PTHR43849:SF2">
    <property type="entry name" value="BLL3936 PROTEIN"/>
    <property type="match status" value="1"/>
</dbReference>
<feature type="transmembrane region" description="Helical" evidence="1">
    <location>
        <begin position="300"/>
        <end position="324"/>
    </location>
</feature>
<feature type="transmembrane region" description="Helical" evidence="1">
    <location>
        <begin position="411"/>
        <end position="433"/>
    </location>
</feature>